<evidence type="ECO:0008006" key="2">
    <source>
        <dbReference type="Google" id="ProtNLM"/>
    </source>
</evidence>
<evidence type="ECO:0000313" key="1">
    <source>
        <dbReference type="EMBL" id="KKL62433.1"/>
    </source>
</evidence>
<reference evidence="1" key="1">
    <citation type="journal article" date="2015" name="Nature">
        <title>Complex archaea that bridge the gap between prokaryotes and eukaryotes.</title>
        <authorList>
            <person name="Spang A."/>
            <person name="Saw J.H."/>
            <person name="Jorgensen S.L."/>
            <person name="Zaremba-Niedzwiedzka K."/>
            <person name="Martijn J."/>
            <person name="Lind A.E."/>
            <person name="van Eijk R."/>
            <person name="Schleper C."/>
            <person name="Guy L."/>
            <person name="Ettema T.J."/>
        </authorList>
    </citation>
    <scope>NUCLEOTIDE SEQUENCE</scope>
</reference>
<gene>
    <name evidence="1" type="ORF">LCGC14_2185280</name>
</gene>
<protein>
    <recommendedName>
        <fullName evidence="2">DUF4258 domain-containing protein</fullName>
    </recommendedName>
</protein>
<proteinExistence type="predicted"/>
<dbReference type="EMBL" id="LAZR01028493">
    <property type="protein sequence ID" value="KKL62433.1"/>
    <property type="molecule type" value="Genomic_DNA"/>
</dbReference>
<name>A0A0F9DL36_9ZZZZ</name>
<comment type="caution">
    <text evidence="1">The sequence shown here is derived from an EMBL/GenBank/DDBJ whole genome shotgun (WGS) entry which is preliminary data.</text>
</comment>
<dbReference type="InterPro" id="IPR025354">
    <property type="entry name" value="DUF4258"/>
</dbReference>
<dbReference type="Pfam" id="PF14076">
    <property type="entry name" value="DUF4258"/>
    <property type="match status" value="1"/>
</dbReference>
<sequence length="105" mass="12222">MLKYIIDCFSNDKVFYTLHARNEMETEGFGSIKEAEVFEALINGEVIEDYPDDEPYQSCLIFGLTKGGRPLHIVCACSEEEGMTIVITTYQPDEKRWTDFKRRRK</sequence>
<organism evidence="1">
    <name type="scientific">marine sediment metagenome</name>
    <dbReference type="NCBI Taxonomy" id="412755"/>
    <lineage>
        <taxon>unclassified sequences</taxon>
        <taxon>metagenomes</taxon>
        <taxon>ecological metagenomes</taxon>
    </lineage>
</organism>
<accession>A0A0F9DL36</accession>
<dbReference type="AlphaFoldDB" id="A0A0F9DL36"/>